<organism evidence="1 2">
    <name type="scientific">Paspalum notatum var. saurae</name>
    <dbReference type="NCBI Taxonomy" id="547442"/>
    <lineage>
        <taxon>Eukaryota</taxon>
        <taxon>Viridiplantae</taxon>
        <taxon>Streptophyta</taxon>
        <taxon>Embryophyta</taxon>
        <taxon>Tracheophyta</taxon>
        <taxon>Spermatophyta</taxon>
        <taxon>Magnoliopsida</taxon>
        <taxon>Liliopsida</taxon>
        <taxon>Poales</taxon>
        <taxon>Poaceae</taxon>
        <taxon>PACMAD clade</taxon>
        <taxon>Panicoideae</taxon>
        <taxon>Andropogonodae</taxon>
        <taxon>Paspaleae</taxon>
        <taxon>Paspalinae</taxon>
        <taxon>Paspalum</taxon>
    </lineage>
</organism>
<name>A0AAQ3WWH6_PASNO</name>
<keyword evidence="2" id="KW-1185">Reference proteome</keyword>
<reference evidence="1 2" key="1">
    <citation type="submission" date="2024-02" db="EMBL/GenBank/DDBJ databases">
        <title>High-quality chromosome-scale genome assembly of Pensacola bahiagrass (Paspalum notatum Flugge var. saurae).</title>
        <authorList>
            <person name="Vega J.M."/>
            <person name="Podio M."/>
            <person name="Orjuela J."/>
            <person name="Siena L.A."/>
            <person name="Pessino S.C."/>
            <person name="Combes M.C."/>
            <person name="Mariac C."/>
            <person name="Albertini E."/>
            <person name="Pupilli F."/>
            <person name="Ortiz J.P.A."/>
            <person name="Leblanc O."/>
        </authorList>
    </citation>
    <scope>NUCLEOTIDE SEQUENCE [LARGE SCALE GENOMIC DNA]</scope>
    <source>
        <strain evidence="1">R1</strain>
        <tissue evidence="1">Leaf</tissue>
    </source>
</reference>
<dbReference type="EMBL" id="CP144749">
    <property type="protein sequence ID" value="WVZ75816.1"/>
    <property type="molecule type" value="Genomic_DNA"/>
</dbReference>
<sequence length="21" mass="2741">MMVKDFRCETLFERYLRMRLC</sequence>
<evidence type="ECO:0000313" key="1">
    <source>
        <dbReference type="EMBL" id="WVZ75816.1"/>
    </source>
</evidence>
<evidence type="ECO:0000313" key="2">
    <source>
        <dbReference type="Proteomes" id="UP001341281"/>
    </source>
</evidence>
<dbReference type="Proteomes" id="UP001341281">
    <property type="component" value="Chromosome 05"/>
</dbReference>
<proteinExistence type="predicted"/>
<dbReference type="AlphaFoldDB" id="A0AAQ3WWH6"/>
<accession>A0AAQ3WWH6</accession>
<gene>
    <name evidence="1" type="ORF">U9M48_023847</name>
</gene>
<protein>
    <submittedName>
        <fullName evidence="1">Uncharacterized protein</fullName>
    </submittedName>
</protein>